<keyword evidence="1" id="KW-1133">Transmembrane helix</keyword>
<dbReference type="InterPro" id="IPR032623">
    <property type="entry name" value="FecR_N"/>
</dbReference>
<feature type="transmembrane region" description="Helical" evidence="1">
    <location>
        <begin position="81"/>
        <end position="103"/>
    </location>
</feature>
<evidence type="ECO:0000313" key="4">
    <source>
        <dbReference type="EMBL" id="MBB5708020.1"/>
    </source>
</evidence>
<feature type="domain" description="FecR N-terminal" evidence="3">
    <location>
        <begin position="12"/>
        <end position="51"/>
    </location>
</feature>
<evidence type="ECO:0000313" key="5">
    <source>
        <dbReference type="Proteomes" id="UP000537161"/>
    </source>
</evidence>
<dbReference type="RefSeq" id="WP_184100378.1">
    <property type="nucleotide sequence ID" value="NZ_JACIJH010000013.1"/>
</dbReference>
<keyword evidence="5" id="KW-1185">Reference proteome</keyword>
<dbReference type="PANTHER" id="PTHR30273:SF2">
    <property type="entry name" value="PROTEIN FECR"/>
    <property type="match status" value="1"/>
</dbReference>
<reference evidence="4 5" key="1">
    <citation type="submission" date="2020-08" db="EMBL/GenBank/DDBJ databases">
        <title>Genomic Encyclopedia of Type Strains, Phase IV (KMG-IV): sequencing the most valuable type-strain genomes for metagenomic binning, comparative biology and taxonomic classification.</title>
        <authorList>
            <person name="Goeker M."/>
        </authorList>
    </citation>
    <scope>NUCLEOTIDE SEQUENCE [LARGE SCALE GENOMIC DNA]</scope>
    <source>
        <strain evidence="4 5">DSM 27163</strain>
    </source>
</reference>
<evidence type="ECO:0000256" key="1">
    <source>
        <dbReference type="SAM" id="Phobius"/>
    </source>
</evidence>
<dbReference type="Pfam" id="PF16220">
    <property type="entry name" value="DUF4880"/>
    <property type="match status" value="1"/>
</dbReference>
<sequence length="312" mass="32902">MPADRTTAIDAQASDWLIRQRDPVFADWDAFADWLAADPAHGDAYDAIASLDADLDALPPTEQPGIAWDSEPVRRRPSRRAWFGGAVAAALVGTISLSGLGLFGGPNAVETAPGEHRTIALADGSKIEVNGASRLLLDDDRPRFARLERGEAMFHVVHKDSDPFVVEAGSAQLVDLGTAFNVVRGAGRTAVAVSEGIVAYNPKGANIRMTAGQGLEARDGDREAPKVQAIDPASIGGWRSGLLVYNGAPLALVAEDLKRTAGIDVQVAPTASDIAFRGALIVDPDRARTVADLAALSGTRAERQGEAWVLTR</sequence>
<evidence type="ECO:0000259" key="2">
    <source>
        <dbReference type="Pfam" id="PF04773"/>
    </source>
</evidence>
<feature type="domain" description="FecR protein" evidence="2">
    <location>
        <begin position="109"/>
        <end position="198"/>
    </location>
</feature>
<evidence type="ECO:0000259" key="3">
    <source>
        <dbReference type="Pfam" id="PF16220"/>
    </source>
</evidence>
<dbReference type="Pfam" id="PF04773">
    <property type="entry name" value="FecR"/>
    <property type="match status" value="1"/>
</dbReference>
<dbReference type="Gene3D" id="2.60.120.1440">
    <property type="match status" value="1"/>
</dbReference>
<organism evidence="4 5">
    <name type="scientific">Sphingopyxis panaciterrulae</name>
    <dbReference type="NCBI Taxonomy" id="462372"/>
    <lineage>
        <taxon>Bacteria</taxon>
        <taxon>Pseudomonadati</taxon>
        <taxon>Pseudomonadota</taxon>
        <taxon>Alphaproteobacteria</taxon>
        <taxon>Sphingomonadales</taxon>
        <taxon>Sphingomonadaceae</taxon>
        <taxon>Sphingopyxis</taxon>
    </lineage>
</organism>
<dbReference type="AlphaFoldDB" id="A0A7W9B840"/>
<name>A0A7W9B840_9SPHN</name>
<dbReference type="PIRSF" id="PIRSF018266">
    <property type="entry name" value="FecR"/>
    <property type="match status" value="1"/>
</dbReference>
<dbReference type="InterPro" id="IPR012373">
    <property type="entry name" value="Ferrdict_sens_TM"/>
</dbReference>
<proteinExistence type="predicted"/>
<dbReference type="GO" id="GO:0016989">
    <property type="term" value="F:sigma factor antagonist activity"/>
    <property type="evidence" value="ECO:0007669"/>
    <property type="project" value="TreeGrafter"/>
</dbReference>
<keyword evidence="1" id="KW-0472">Membrane</keyword>
<gene>
    <name evidence="4" type="ORF">FHR21_003390</name>
</gene>
<keyword evidence="1 4" id="KW-0812">Transmembrane</keyword>
<dbReference type="InterPro" id="IPR006860">
    <property type="entry name" value="FecR"/>
</dbReference>
<protein>
    <submittedName>
        <fullName evidence="4">Transmembrane sensor</fullName>
    </submittedName>
</protein>
<comment type="caution">
    <text evidence="4">The sequence shown here is derived from an EMBL/GenBank/DDBJ whole genome shotgun (WGS) entry which is preliminary data.</text>
</comment>
<dbReference type="PANTHER" id="PTHR30273">
    <property type="entry name" value="PERIPLASMIC SIGNAL SENSOR AND SIGMA FACTOR ACTIVATOR FECR-RELATED"/>
    <property type="match status" value="1"/>
</dbReference>
<accession>A0A7W9B840</accession>
<dbReference type="EMBL" id="JACIJH010000013">
    <property type="protein sequence ID" value="MBB5708020.1"/>
    <property type="molecule type" value="Genomic_DNA"/>
</dbReference>
<dbReference type="Proteomes" id="UP000537161">
    <property type="component" value="Unassembled WGS sequence"/>
</dbReference>